<accession>A0A9P7MQ38</accession>
<feature type="compositionally biased region" description="Polar residues" evidence="1">
    <location>
        <begin position="1"/>
        <end position="18"/>
    </location>
</feature>
<feature type="region of interest" description="Disordered" evidence="1">
    <location>
        <begin position="1"/>
        <end position="25"/>
    </location>
</feature>
<name>A0A9P7MQ38_9HYPO</name>
<dbReference type="OrthoDB" id="4958426at2759"/>
<dbReference type="EMBL" id="SRPS01000179">
    <property type="protein sequence ID" value="KAG5964108.1"/>
    <property type="molecule type" value="Genomic_DNA"/>
</dbReference>
<evidence type="ECO:0000259" key="2">
    <source>
        <dbReference type="PROSITE" id="PS00036"/>
    </source>
</evidence>
<dbReference type="Proteomes" id="UP000784919">
    <property type="component" value="Unassembled WGS sequence"/>
</dbReference>
<proteinExistence type="predicted"/>
<evidence type="ECO:0000256" key="1">
    <source>
        <dbReference type="SAM" id="MobiDB-lite"/>
    </source>
</evidence>
<dbReference type="AlphaFoldDB" id="A0A9P7MQ38"/>
<dbReference type="CDD" id="cd14686">
    <property type="entry name" value="bZIP"/>
    <property type="match status" value="1"/>
</dbReference>
<dbReference type="GO" id="GO:0003700">
    <property type="term" value="F:DNA-binding transcription factor activity"/>
    <property type="evidence" value="ECO:0007669"/>
    <property type="project" value="InterPro"/>
</dbReference>
<sequence>MSDSSSAWRFSSNQSNTNPPHPEVKLEDIIANDPWSIWCPELSKETHVSVLPPNPTTQTSPPAELLGQGVPFSKVLERTKGEREIFLEIEGRKVCVPLDRKTGMNEAQKRRQRNAEASARSRKKRALKMEIIKKLEEARRLRESKEKDEEPREKKEELREKDEEPREIKEETQTIEREIAKKLELLEDEELEKKHLAQLEDKAVPEEMSYAPDATLLGATYDPIFNPFLTPDYYLTGDHCATDPTELYWDCIQSLYTEYE</sequence>
<dbReference type="InterPro" id="IPR004827">
    <property type="entry name" value="bZIP"/>
</dbReference>
<gene>
    <name evidence="3" type="ORF">E4U56_002409</name>
</gene>
<comment type="caution">
    <text evidence="3">The sequence shown here is derived from an EMBL/GenBank/DDBJ whole genome shotgun (WGS) entry which is preliminary data.</text>
</comment>
<feature type="region of interest" description="Disordered" evidence="1">
    <location>
        <begin position="140"/>
        <end position="171"/>
    </location>
</feature>
<feature type="region of interest" description="Disordered" evidence="1">
    <location>
        <begin position="101"/>
        <end position="125"/>
    </location>
</feature>
<reference evidence="3" key="1">
    <citation type="journal article" date="2020" name="bioRxiv">
        <title>Whole genome comparisons of ergot fungi reveals the divergence and evolution of species within the genus Claviceps are the result of varying mechanisms driving genome evolution and host range expansion.</title>
        <authorList>
            <person name="Wyka S.A."/>
            <person name="Mondo S.J."/>
            <person name="Liu M."/>
            <person name="Dettman J."/>
            <person name="Nalam V."/>
            <person name="Broders K.D."/>
        </authorList>
    </citation>
    <scope>NUCLEOTIDE SEQUENCE</scope>
    <source>
        <strain evidence="3">CCC 1102</strain>
    </source>
</reference>
<organism evidence="3 4">
    <name type="scientific">Claviceps arundinis</name>
    <dbReference type="NCBI Taxonomy" id="1623583"/>
    <lineage>
        <taxon>Eukaryota</taxon>
        <taxon>Fungi</taxon>
        <taxon>Dikarya</taxon>
        <taxon>Ascomycota</taxon>
        <taxon>Pezizomycotina</taxon>
        <taxon>Sordariomycetes</taxon>
        <taxon>Hypocreomycetidae</taxon>
        <taxon>Hypocreales</taxon>
        <taxon>Clavicipitaceae</taxon>
        <taxon>Claviceps</taxon>
    </lineage>
</organism>
<evidence type="ECO:0000313" key="4">
    <source>
        <dbReference type="Proteomes" id="UP000784919"/>
    </source>
</evidence>
<evidence type="ECO:0000313" key="3">
    <source>
        <dbReference type="EMBL" id="KAG5964108.1"/>
    </source>
</evidence>
<feature type="domain" description="BZIP" evidence="2">
    <location>
        <begin position="109"/>
        <end position="124"/>
    </location>
</feature>
<protein>
    <recommendedName>
        <fullName evidence="2">BZIP domain-containing protein</fullName>
    </recommendedName>
</protein>
<dbReference type="PROSITE" id="PS00036">
    <property type="entry name" value="BZIP_BASIC"/>
    <property type="match status" value="1"/>
</dbReference>